<evidence type="ECO:0000313" key="1">
    <source>
        <dbReference type="EMBL" id="PSN09031.1"/>
    </source>
</evidence>
<protein>
    <recommendedName>
        <fullName evidence="3">Chemotaxis protein</fullName>
    </recommendedName>
</protein>
<dbReference type="EMBL" id="PYEP01000002">
    <property type="protein sequence ID" value="PSN09031.1"/>
    <property type="molecule type" value="Genomic_DNA"/>
</dbReference>
<dbReference type="Proteomes" id="UP000240212">
    <property type="component" value="Unassembled WGS sequence"/>
</dbReference>
<dbReference type="STRING" id="1388748.GCA_000463155_03504"/>
<dbReference type="InterPro" id="IPR025599">
    <property type="entry name" value="YjcZ"/>
</dbReference>
<comment type="caution">
    <text evidence="1">The sequence shown here is derived from an EMBL/GenBank/DDBJ whole genome shotgun (WGS) entry which is preliminary data.</text>
</comment>
<dbReference type="OrthoDB" id="509040at2"/>
<accession>A0A2P8VNA0</accession>
<dbReference type="Pfam" id="PF13990">
    <property type="entry name" value="YjcZ"/>
    <property type="match status" value="1"/>
</dbReference>
<name>A0A2P8VNA0_9ENTR</name>
<proteinExistence type="predicted"/>
<organism evidence="1 2">
    <name type="scientific">Siccibacter turicensis</name>
    <dbReference type="NCBI Taxonomy" id="357233"/>
    <lineage>
        <taxon>Bacteria</taxon>
        <taxon>Pseudomonadati</taxon>
        <taxon>Pseudomonadota</taxon>
        <taxon>Gammaproteobacteria</taxon>
        <taxon>Enterobacterales</taxon>
        <taxon>Enterobacteriaceae</taxon>
        <taxon>Siccibacter</taxon>
    </lineage>
</organism>
<evidence type="ECO:0000313" key="2">
    <source>
        <dbReference type="Proteomes" id="UP000240212"/>
    </source>
</evidence>
<reference evidence="1 2" key="1">
    <citation type="submission" date="2018-03" db="EMBL/GenBank/DDBJ databases">
        <title>Draft genome sequence of the first documented clinical Siccibacter turicensis isolate in Austria.</title>
        <authorList>
            <person name="Lepuschitz S."/>
            <person name="Pekard-Amenitsch S."/>
            <person name="Haunold R."/>
            <person name="Schill S."/>
            <person name="Mach R."/>
            <person name="Allerberger F."/>
            <person name="Ruppitsch W."/>
            <person name="Forsythe S.J."/>
        </authorList>
    </citation>
    <scope>NUCLEOTIDE SEQUENCE [LARGE SCALE GENOMIC DNA]</scope>
    <source>
        <strain evidence="1 2">6100069499-17</strain>
    </source>
</reference>
<dbReference type="AlphaFoldDB" id="A0A2P8VNA0"/>
<evidence type="ECO:0008006" key="3">
    <source>
        <dbReference type="Google" id="ProtNLM"/>
    </source>
</evidence>
<gene>
    <name evidence="1" type="ORF">C7G83_06740</name>
</gene>
<dbReference type="RefSeq" id="WP_106876665.1">
    <property type="nucleotide sequence ID" value="NZ_JBOIPS010000002.1"/>
</dbReference>
<sequence length="285" mass="32218">MSRGVLDGPGRDLACLNDRFITDLADTLDPTQRLCPHLQPFRERLQGELIVRTRQQQWAVTGPGTLSAEMRLAWLEQLLHLWSPGHLALTCVRHRLGQVRENHAGGLELALGSVIRQCQERLARSEALLRQRDLRQEAFTHVEQLFHRWRSGYFAAFSPAGRCYVVLEELRWGAFGEALRLSAPLEAQRLRDMLRERATLQLASDAGAATRTRHYFSHWLTTPPSDGLMDYKDTLSWLGAQRDAGLHPVSWSVTQTWQSVALGMPRLCSAARLADAMVEEVFSAT</sequence>
<keyword evidence="2" id="KW-1185">Reference proteome</keyword>